<evidence type="ECO:0000313" key="2">
    <source>
        <dbReference type="EMBL" id="KRM69900.1"/>
    </source>
</evidence>
<proteinExistence type="predicted"/>
<gene>
    <name evidence="2" type="ORF">FD06_GL000066</name>
</gene>
<dbReference type="OrthoDB" id="2142474at2"/>
<reference evidence="2 3" key="1">
    <citation type="journal article" date="2015" name="Genome Announc.">
        <title>Expanding the biotechnology potential of lactobacilli through comparative genomics of 213 strains and associated genera.</title>
        <authorList>
            <person name="Sun Z."/>
            <person name="Harris H.M."/>
            <person name="McCann A."/>
            <person name="Guo C."/>
            <person name="Argimon S."/>
            <person name="Zhang W."/>
            <person name="Yang X."/>
            <person name="Jeffery I.B."/>
            <person name="Cooney J.C."/>
            <person name="Kagawa T.F."/>
            <person name="Liu W."/>
            <person name="Song Y."/>
            <person name="Salvetti E."/>
            <person name="Wrobel A."/>
            <person name="Rasinkangas P."/>
            <person name="Parkhill J."/>
            <person name="Rea M.C."/>
            <person name="O'Sullivan O."/>
            <person name="Ritari J."/>
            <person name="Douillard F.P."/>
            <person name="Paul Ross R."/>
            <person name="Yang R."/>
            <person name="Briner A.E."/>
            <person name="Felis G.E."/>
            <person name="de Vos W.M."/>
            <person name="Barrangou R."/>
            <person name="Klaenhammer T.R."/>
            <person name="Caufield P.W."/>
            <person name="Cui Y."/>
            <person name="Zhang H."/>
            <person name="O'Toole P.W."/>
        </authorList>
    </citation>
    <scope>NUCLEOTIDE SEQUENCE [LARGE SCALE GENOMIC DNA]</scope>
    <source>
        <strain evidence="2 3">DSM 23829</strain>
    </source>
</reference>
<dbReference type="AlphaFoldDB" id="A0A0R2B490"/>
<dbReference type="STRING" id="1423781.FD06_GL000066"/>
<sequence length="107" mass="12594">MINIKEKYEVHRYVGVPVETNSSGQYIIKKDDNGNYKFHNWRTGKHTKGNFKKLGQVFLTENNMMVAVIAVYDVKFNHRHEYTPLQRFTSEYVDKDLIIGLKKELNA</sequence>
<dbReference type="Proteomes" id="UP000052012">
    <property type="component" value="Unassembled WGS sequence"/>
</dbReference>
<organism evidence="2 3">
    <name type="scientific">Apilactobacillus ozensis DSM 23829 = JCM 17196</name>
    <dbReference type="NCBI Taxonomy" id="1423781"/>
    <lineage>
        <taxon>Bacteria</taxon>
        <taxon>Bacillati</taxon>
        <taxon>Bacillota</taxon>
        <taxon>Bacilli</taxon>
        <taxon>Lactobacillales</taxon>
        <taxon>Lactobacillaceae</taxon>
        <taxon>Apilactobacillus</taxon>
    </lineage>
</organism>
<evidence type="ECO:0000313" key="3">
    <source>
        <dbReference type="Proteomes" id="UP000052012"/>
    </source>
</evidence>
<dbReference type="PATRIC" id="fig|1423781.4.peg.68"/>
<dbReference type="EMBL" id="AYYQ01000001">
    <property type="protein sequence ID" value="KRM69900.1"/>
    <property type="molecule type" value="Genomic_DNA"/>
</dbReference>
<dbReference type="InterPro" id="IPR056088">
    <property type="entry name" value="DUF7671"/>
</dbReference>
<dbReference type="Pfam" id="PF24710">
    <property type="entry name" value="DUF7671"/>
    <property type="match status" value="1"/>
</dbReference>
<accession>A0A0R2B490</accession>
<feature type="domain" description="DUF7671" evidence="1">
    <location>
        <begin position="5"/>
        <end position="98"/>
    </location>
</feature>
<evidence type="ECO:0000259" key="1">
    <source>
        <dbReference type="Pfam" id="PF24710"/>
    </source>
</evidence>
<name>A0A0R2B490_9LACO</name>
<protein>
    <recommendedName>
        <fullName evidence="1">DUF7671 domain-containing protein</fullName>
    </recommendedName>
</protein>
<keyword evidence="3" id="KW-1185">Reference proteome</keyword>
<comment type="caution">
    <text evidence="2">The sequence shown here is derived from an EMBL/GenBank/DDBJ whole genome shotgun (WGS) entry which is preliminary data.</text>
</comment>